<reference evidence="2 3" key="1">
    <citation type="submission" date="2018-02" db="EMBL/GenBank/DDBJ databases">
        <title>The genomes of Aspergillus section Nigri reveals drivers in fungal speciation.</title>
        <authorList>
            <consortium name="DOE Joint Genome Institute"/>
            <person name="Vesth T.C."/>
            <person name="Nybo J."/>
            <person name="Theobald S."/>
            <person name="Brandl J."/>
            <person name="Frisvad J.C."/>
            <person name="Nielsen K.F."/>
            <person name="Lyhne E.K."/>
            <person name="Kogle M.E."/>
            <person name="Kuo A."/>
            <person name="Riley R."/>
            <person name="Clum A."/>
            <person name="Nolan M."/>
            <person name="Lipzen A."/>
            <person name="Salamov A."/>
            <person name="Henrissat B."/>
            <person name="Wiebenga A."/>
            <person name="De vries R.P."/>
            <person name="Grigoriev I.V."/>
            <person name="Mortensen U.H."/>
            <person name="Andersen M.R."/>
            <person name="Baker S.E."/>
        </authorList>
    </citation>
    <scope>NUCLEOTIDE SEQUENCE [LARGE SCALE GENOMIC DNA]</scope>
    <source>
        <strain evidence="2 3">CBS 112811</strain>
    </source>
</reference>
<keyword evidence="3" id="KW-1185">Reference proteome</keyword>
<dbReference type="RefSeq" id="XP_025510452.1">
    <property type="nucleotide sequence ID" value="XM_025661149.1"/>
</dbReference>
<dbReference type="EMBL" id="KZ825083">
    <property type="protein sequence ID" value="RAH52530.1"/>
    <property type="molecule type" value="Genomic_DNA"/>
</dbReference>
<dbReference type="GeneID" id="37164551"/>
<evidence type="ECO:0000256" key="1">
    <source>
        <dbReference type="SAM" id="MobiDB-lite"/>
    </source>
</evidence>
<dbReference type="AlphaFoldDB" id="A0A8G1QUN5"/>
<gene>
    <name evidence="2" type="ORF">BO85DRAFT_453853</name>
</gene>
<protein>
    <submittedName>
        <fullName evidence="2">Uncharacterized protein</fullName>
    </submittedName>
</protein>
<evidence type="ECO:0000313" key="2">
    <source>
        <dbReference type="EMBL" id="RAH52530.1"/>
    </source>
</evidence>
<name>A0A8G1QUN5_9EURO</name>
<sequence length="104" mass="11625">MPGTTHTHTKTFFPLPAGFSSKKASERRFSSNKRSQLLLERLVYLVRIPFLPKTFPRLRPGSLFLATTTSTTTLLPANALQGETSMQVAARRRSHNQTNQPSTP</sequence>
<feature type="region of interest" description="Disordered" evidence="1">
    <location>
        <begin position="1"/>
        <end position="32"/>
    </location>
</feature>
<dbReference type="Proteomes" id="UP000249526">
    <property type="component" value="Unassembled WGS sequence"/>
</dbReference>
<evidence type="ECO:0000313" key="3">
    <source>
        <dbReference type="Proteomes" id="UP000249526"/>
    </source>
</evidence>
<organism evidence="2 3">
    <name type="scientific">Aspergillus piperis CBS 112811</name>
    <dbReference type="NCBI Taxonomy" id="1448313"/>
    <lineage>
        <taxon>Eukaryota</taxon>
        <taxon>Fungi</taxon>
        <taxon>Dikarya</taxon>
        <taxon>Ascomycota</taxon>
        <taxon>Pezizomycotina</taxon>
        <taxon>Eurotiomycetes</taxon>
        <taxon>Eurotiomycetidae</taxon>
        <taxon>Eurotiales</taxon>
        <taxon>Aspergillaceae</taxon>
        <taxon>Aspergillus</taxon>
        <taxon>Aspergillus subgen. Circumdati</taxon>
    </lineage>
</organism>
<feature type="region of interest" description="Disordered" evidence="1">
    <location>
        <begin position="83"/>
        <end position="104"/>
    </location>
</feature>
<accession>A0A8G1QUN5</accession>
<proteinExistence type="predicted"/>